<evidence type="ECO:0000256" key="1">
    <source>
        <dbReference type="SAM" id="Phobius"/>
    </source>
</evidence>
<sequence>MAGAETSASGDSFNKLPSDCCIFTVPEKLRKSNNEAYRPRVVAIGPYHHDDPRLKPMEDHKLWYLKNFLQPNPNRHLKDYIRKVMSCEHEARKCYDKHIDLSPNEFTEMMLLDGIFVIQLFMMFSNYQSLLPGDRIFGKQMMLNDVHRDMALLENQMPFFIVQQLFEMASGTHQQPMPGLLELTCRFFRLEWAMESEVKHFVQVKHFVHAISLSFLPLVRKAPNGSNKEMKFTPSAMQLAAAGVKLEKCKSKRLLDIEFKNGALNIPSLALYDTTESFYRNIMAFEQCYCEKRYLTDYMDFMHHLVDTPSDAELLINKEIIENWLSNKEAVARVINALGEENIVSRDHYFYSLSEELNNHCSNHWNEWKATFKRDYCSSPWVVISVIAAVVLLLLTVTQTVCSVLSLK</sequence>
<gene>
    <name evidence="2" type="ORF">BT93_L0591</name>
</gene>
<proteinExistence type="predicted"/>
<protein>
    <submittedName>
        <fullName evidence="2">Uncharacterized protein</fullName>
    </submittedName>
</protein>
<dbReference type="PANTHER" id="PTHR31170">
    <property type="entry name" value="BNAC04G53230D PROTEIN"/>
    <property type="match status" value="1"/>
</dbReference>
<evidence type="ECO:0000313" key="3">
    <source>
        <dbReference type="Proteomes" id="UP000806378"/>
    </source>
</evidence>
<name>A0A8T0CWT3_CORYI</name>
<dbReference type="InterPro" id="IPR004158">
    <property type="entry name" value="DUF247_pln"/>
</dbReference>
<keyword evidence="3" id="KW-1185">Reference proteome</keyword>
<keyword evidence="1" id="KW-0812">Transmembrane</keyword>
<organism evidence="2 3">
    <name type="scientific">Corymbia citriodora subsp. variegata</name>
    <dbReference type="NCBI Taxonomy" id="360336"/>
    <lineage>
        <taxon>Eukaryota</taxon>
        <taxon>Viridiplantae</taxon>
        <taxon>Streptophyta</taxon>
        <taxon>Embryophyta</taxon>
        <taxon>Tracheophyta</taxon>
        <taxon>Spermatophyta</taxon>
        <taxon>Magnoliopsida</taxon>
        <taxon>eudicotyledons</taxon>
        <taxon>Gunneridae</taxon>
        <taxon>Pentapetalae</taxon>
        <taxon>rosids</taxon>
        <taxon>malvids</taxon>
        <taxon>Myrtales</taxon>
        <taxon>Myrtaceae</taxon>
        <taxon>Myrtoideae</taxon>
        <taxon>Eucalypteae</taxon>
        <taxon>Corymbia</taxon>
    </lineage>
</organism>
<dbReference type="Proteomes" id="UP000806378">
    <property type="component" value="Unassembled WGS sequence"/>
</dbReference>
<reference evidence="2" key="1">
    <citation type="submission" date="2020-05" db="EMBL/GenBank/DDBJ databases">
        <title>WGS assembly of Corymbia citriodora subspecies variegata.</title>
        <authorList>
            <person name="Barry K."/>
            <person name="Hundley H."/>
            <person name="Shu S."/>
            <person name="Jenkins J."/>
            <person name="Grimwood J."/>
            <person name="Baten A."/>
        </authorList>
    </citation>
    <scope>NUCLEOTIDE SEQUENCE</scope>
    <source>
        <strain evidence="2">CV2-018</strain>
    </source>
</reference>
<dbReference type="Pfam" id="PF03140">
    <property type="entry name" value="DUF247"/>
    <property type="match status" value="1"/>
</dbReference>
<dbReference type="AlphaFoldDB" id="A0A8T0CWT3"/>
<dbReference type="Gramene" id="rna-gnl|WGS:JABURB|Cocit.L0591.1">
    <property type="protein sequence ID" value="cds-KAF7852063.1"/>
    <property type="gene ID" value="gene-BT93_L0591"/>
</dbReference>
<dbReference type="PANTHER" id="PTHR31170:SF25">
    <property type="entry name" value="BNAA09G04570D PROTEIN"/>
    <property type="match status" value="1"/>
</dbReference>
<evidence type="ECO:0000313" key="2">
    <source>
        <dbReference type="EMBL" id="KAF7852063.1"/>
    </source>
</evidence>
<dbReference type="OrthoDB" id="672127at2759"/>
<comment type="caution">
    <text evidence="2">The sequence shown here is derived from an EMBL/GenBank/DDBJ whole genome shotgun (WGS) entry which is preliminary data.</text>
</comment>
<accession>A0A8T0CWT3</accession>
<dbReference type="EMBL" id="MU089520">
    <property type="protein sequence ID" value="KAF7852063.1"/>
    <property type="molecule type" value="Genomic_DNA"/>
</dbReference>
<keyword evidence="1" id="KW-0472">Membrane</keyword>
<feature type="transmembrane region" description="Helical" evidence="1">
    <location>
        <begin position="381"/>
        <end position="407"/>
    </location>
</feature>
<keyword evidence="1" id="KW-1133">Transmembrane helix</keyword>